<proteinExistence type="predicted"/>
<dbReference type="RefSeq" id="WP_034713269.1">
    <property type="nucleotide sequence ID" value="NZ_AWQS01000012.1"/>
</dbReference>
<dbReference type="OrthoDB" id="7958481at2"/>
<reference evidence="3" key="1">
    <citation type="submission" date="2013-08" db="EMBL/GenBank/DDBJ databases">
        <title>Intrasporangium oryzae NRRL B-24470.</title>
        <authorList>
            <person name="Liu H."/>
            <person name="Wang G."/>
        </authorList>
    </citation>
    <scope>NUCLEOTIDE SEQUENCE [LARGE SCALE GENOMIC DNA]</scope>
    <source>
        <strain evidence="3">Q5-1</strain>
    </source>
</reference>
<dbReference type="Proteomes" id="UP000019494">
    <property type="component" value="Unassembled WGS sequence"/>
</dbReference>
<name>W9GQR0_9MICO</name>
<accession>W9GQR0</accession>
<dbReference type="SUPFAM" id="SSF53474">
    <property type="entry name" value="alpha/beta-Hydrolases"/>
    <property type="match status" value="1"/>
</dbReference>
<dbReference type="InterPro" id="IPR050228">
    <property type="entry name" value="Carboxylesterase_BioH"/>
</dbReference>
<sequence length="225" mass="23890">MPLTPDPQARPRPLVLLHGIGQSPIAWQEFVSAFGVGRAMHAPWMRGLKPSDAVGFDLDAAALDVANQLELQGMRQVDLLGVSVGGNVALRLAVERPELVGRLVLAGALVRPTKAQLRMQKLALRIVPERKLVDAGVSRPRMLAVFDALRTLDETSRLAQVQAPALVVAGSGDRLGRASAEVLARGLPNARFETIAGGGSMLNDSSPQELAALAHTFLDAPLPVE</sequence>
<dbReference type="PATRIC" id="fig|584657.3.peg.578"/>
<dbReference type="InterPro" id="IPR029058">
    <property type="entry name" value="AB_hydrolase_fold"/>
</dbReference>
<keyword evidence="3" id="KW-1185">Reference proteome</keyword>
<dbReference type="PANTHER" id="PTHR43194:SF2">
    <property type="entry name" value="PEROXISOMAL MEMBRANE PROTEIN LPX1"/>
    <property type="match status" value="1"/>
</dbReference>
<comment type="caution">
    <text evidence="2">The sequence shown here is derived from an EMBL/GenBank/DDBJ whole genome shotgun (WGS) entry which is preliminary data.</text>
</comment>
<feature type="domain" description="AB hydrolase-1" evidence="1">
    <location>
        <begin position="14"/>
        <end position="212"/>
    </location>
</feature>
<dbReference type="AlphaFoldDB" id="W9GQR0"/>
<evidence type="ECO:0000313" key="3">
    <source>
        <dbReference type="Proteomes" id="UP000019494"/>
    </source>
</evidence>
<protein>
    <submittedName>
        <fullName evidence="2">Alpha/beta hydrolase</fullName>
    </submittedName>
</protein>
<organism evidence="2 3">
    <name type="scientific">Intrasporangium chromatireducens Q5-1</name>
    <dbReference type="NCBI Taxonomy" id="584657"/>
    <lineage>
        <taxon>Bacteria</taxon>
        <taxon>Bacillati</taxon>
        <taxon>Actinomycetota</taxon>
        <taxon>Actinomycetes</taxon>
        <taxon>Micrococcales</taxon>
        <taxon>Intrasporangiaceae</taxon>
        <taxon>Intrasporangium</taxon>
    </lineage>
</organism>
<dbReference type="EMBL" id="AWQS01000012">
    <property type="protein sequence ID" value="EWT07407.1"/>
    <property type="molecule type" value="Genomic_DNA"/>
</dbReference>
<evidence type="ECO:0000313" key="2">
    <source>
        <dbReference type="EMBL" id="EWT07407.1"/>
    </source>
</evidence>
<dbReference type="Pfam" id="PF12697">
    <property type="entry name" value="Abhydrolase_6"/>
    <property type="match status" value="1"/>
</dbReference>
<gene>
    <name evidence="2" type="ORF">N864_07130</name>
</gene>
<dbReference type="GO" id="GO:0016787">
    <property type="term" value="F:hydrolase activity"/>
    <property type="evidence" value="ECO:0007669"/>
    <property type="project" value="UniProtKB-KW"/>
</dbReference>
<dbReference type="InterPro" id="IPR000073">
    <property type="entry name" value="AB_hydrolase_1"/>
</dbReference>
<dbReference type="PANTHER" id="PTHR43194">
    <property type="entry name" value="HYDROLASE ALPHA/BETA FOLD FAMILY"/>
    <property type="match status" value="1"/>
</dbReference>
<evidence type="ECO:0000259" key="1">
    <source>
        <dbReference type="Pfam" id="PF12697"/>
    </source>
</evidence>
<dbReference type="Gene3D" id="3.40.50.1820">
    <property type="entry name" value="alpha/beta hydrolase"/>
    <property type="match status" value="1"/>
</dbReference>
<keyword evidence="2" id="KW-0378">Hydrolase</keyword>